<keyword evidence="3" id="KW-1185">Reference proteome</keyword>
<dbReference type="Proteomes" id="UP000799437">
    <property type="component" value="Unassembled WGS sequence"/>
</dbReference>
<sequence>MPTARRSGKRARFSRPLEIPNCSTEAPSPPPPPPTRLNRQPTARATAGRTQTVRKRKSKSKIASGTPAVDVEQPTTIPDHDANAAEILVSMPQASNEAIDIPSSPSPLRGNRCNTPVVVGNTGNEPPPSSPPAAIALFMLYPVLLLRVNGKKEKQKNLSACLRESWALDKVEDVVNECIQEVVADESWDFDGKTYLVI</sequence>
<dbReference type="RefSeq" id="XP_033594911.1">
    <property type="nucleotide sequence ID" value="XM_033740772.1"/>
</dbReference>
<feature type="compositionally biased region" description="Polar residues" evidence="1">
    <location>
        <begin position="37"/>
        <end position="51"/>
    </location>
</feature>
<evidence type="ECO:0000313" key="2">
    <source>
        <dbReference type="EMBL" id="KAF2752453.1"/>
    </source>
</evidence>
<feature type="compositionally biased region" description="Basic residues" evidence="1">
    <location>
        <begin position="1"/>
        <end position="13"/>
    </location>
</feature>
<evidence type="ECO:0000256" key="1">
    <source>
        <dbReference type="SAM" id="MobiDB-lite"/>
    </source>
</evidence>
<organism evidence="2 3">
    <name type="scientific">Pseudovirgaria hyperparasitica</name>
    <dbReference type="NCBI Taxonomy" id="470096"/>
    <lineage>
        <taxon>Eukaryota</taxon>
        <taxon>Fungi</taxon>
        <taxon>Dikarya</taxon>
        <taxon>Ascomycota</taxon>
        <taxon>Pezizomycotina</taxon>
        <taxon>Dothideomycetes</taxon>
        <taxon>Dothideomycetes incertae sedis</taxon>
        <taxon>Acrospermales</taxon>
        <taxon>Acrospermaceae</taxon>
        <taxon>Pseudovirgaria</taxon>
    </lineage>
</organism>
<dbReference type="EMBL" id="ML996623">
    <property type="protein sequence ID" value="KAF2752453.1"/>
    <property type="molecule type" value="Genomic_DNA"/>
</dbReference>
<protein>
    <submittedName>
        <fullName evidence="2">Uncharacterized protein</fullName>
    </submittedName>
</protein>
<feature type="region of interest" description="Disordered" evidence="1">
    <location>
        <begin position="1"/>
        <end position="76"/>
    </location>
</feature>
<dbReference type="GeneID" id="54481826"/>
<evidence type="ECO:0000313" key="3">
    <source>
        <dbReference type="Proteomes" id="UP000799437"/>
    </source>
</evidence>
<reference evidence="2" key="1">
    <citation type="journal article" date="2020" name="Stud. Mycol.">
        <title>101 Dothideomycetes genomes: a test case for predicting lifestyles and emergence of pathogens.</title>
        <authorList>
            <person name="Haridas S."/>
            <person name="Albert R."/>
            <person name="Binder M."/>
            <person name="Bloem J."/>
            <person name="Labutti K."/>
            <person name="Salamov A."/>
            <person name="Andreopoulos B."/>
            <person name="Baker S."/>
            <person name="Barry K."/>
            <person name="Bills G."/>
            <person name="Bluhm B."/>
            <person name="Cannon C."/>
            <person name="Castanera R."/>
            <person name="Culley D."/>
            <person name="Daum C."/>
            <person name="Ezra D."/>
            <person name="Gonzalez J."/>
            <person name="Henrissat B."/>
            <person name="Kuo A."/>
            <person name="Liang C."/>
            <person name="Lipzen A."/>
            <person name="Lutzoni F."/>
            <person name="Magnuson J."/>
            <person name="Mondo S."/>
            <person name="Nolan M."/>
            <person name="Ohm R."/>
            <person name="Pangilinan J."/>
            <person name="Park H.-J."/>
            <person name="Ramirez L."/>
            <person name="Alfaro M."/>
            <person name="Sun H."/>
            <person name="Tritt A."/>
            <person name="Yoshinaga Y."/>
            <person name="Zwiers L.-H."/>
            <person name="Turgeon B."/>
            <person name="Goodwin S."/>
            <person name="Spatafora J."/>
            <person name="Crous P."/>
            <person name="Grigoriev I."/>
        </authorList>
    </citation>
    <scope>NUCLEOTIDE SEQUENCE</scope>
    <source>
        <strain evidence="2">CBS 121739</strain>
    </source>
</reference>
<accession>A0A6A6VQH6</accession>
<name>A0A6A6VQH6_9PEZI</name>
<proteinExistence type="predicted"/>
<dbReference type="AlphaFoldDB" id="A0A6A6VQH6"/>
<gene>
    <name evidence="2" type="ORF">EJ05DRAFT_323033</name>
</gene>